<proteinExistence type="inferred from homology"/>
<evidence type="ECO:0000256" key="6">
    <source>
        <dbReference type="SAM" id="Phobius"/>
    </source>
</evidence>
<dbReference type="InterPro" id="IPR018499">
    <property type="entry name" value="Tetraspanin/Peripherin"/>
</dbReference>
<accession>A0A7C9CT35</accession>
<reference evidence="7" key="1">
    <citation type="journal article" date="2013" name="J. Plant Res.">
        <title>Effect of fungi and light on seed germination of three Opuntia species from semiarid lands of central Mexico.</title>
        <authorList>
            <person name="Delgado-Sanchez P."/>
            <person name="Jimenez-Bremont J.F."/>
            <person name="Guerrero-Gonzalez Mde L."/>
            <person name="Flores J."/>
        </authorList>
    </citation>
    <scope>NUCLEOTIDE SEQUENCE</scope>
    <source>
        <tissue evidence="7">Cladode</tissue>
    </source>
</reference>
<evidence type="ECO:0008006" key="8">
    <source>
        <dbReference type="Google" id="ProtNLM"/>
    </source>
</evidence>
<evidence type="ECO:0000256" key="5">
    <source>
        <dbReference type="ARBA" id="ARBA00023136"/>
    </source>
</evidence>
<evidence type="ECO:0000256" key="1">
    <source>
        <dbReference type="ARBA" id="ARBA00004141"/>
    </source>
</evidence>
<name>A0A7C9CT35_OPUST</name>
<protein>
    <recommendedName>
        <fullName evidence="8">Tetraspanin</fullName>
    </recommendedName>
</protein>
<comment type="subcellular location">
    <subcellularLocation>
        <location evidence="1">Membrane</location>
        <topology evidence="1">Multi-pass membrane protein</topology>
    </subcellularLocation>
</comment>
<feature type="transmembrane region" description="Helical" evidence="6">
    <location>
        <begin position="6"/>
        <end position="31"/>
    </location>
</feature>
<feature type="transmembrane region" description="Helical" evidence="6">
    <location>
        <begin position="71"/>
        <end position="95"/>
    </location>
</feature>
<dbReference type="GO" id="GO:0009734">
    <property type="term" value="P:auxin-activated signaling pathway"/>
    <property type="evidence" value="ECO:0007669"/>
    <property type="project" value="InterPro"/>
</dbReference>
<evidence type="ECO:0000313" key="7">
    <source>
        <dbReference type="EMBL" id="MBA4622924.1"/>
    </source>
</evidence>
<feature type="transmembrane region" description="Helical" evidence="6">
    <location>
        <begin position="43"/>
        <end position="65"/>
    </location>
</feature>
<keyword evidence="3 6" id="KW-0812">Transmembrane</keyword>
<reference evidence="7" key="2">
    <citation type="submission" date="2020-07" db="EMBL/GenBank/DDBJ databases">
        <authorList>
            <person name="Vera ALvarez R."/>
            <person name="Arias-Moreno D.M."/>
            <person name="Jimenez-Jacinto V."/>
            <person name="Jimenez-Bremont J.F."/>
            <person name="Swaminathan K."/>
            <person name="Moose S.P."/>
            <person name="Guerrero-Gonzalez M.L."/>
            <person name="Marino-Ramirez L."/>
            <person name="Landsman D."/>
            <person name="Rodriguez-Kessler M."/>
            <person name="Delgado-Sanchez P."/>
        </authorList>
    </citation>
    <scope>NUCLEOTIDE SEQUENCE</scope>
    <source>
        <tissue evidence="7">Cladode</tissue>
    </source>
</reference>
<evidence type="ECO:0000256" key="3">
    <source>
        <dbReference type="ARBA" id="ARBA00022692"/>
    </source>
</evidence>
<comment type="similarity">
    <text evidence="2">Belongs to the tetraspanin (TM4SF) family.</text>
</comment>
<dbReference type="GO" id="GO:0016020">
    <property type="term" value="C:membrane"/>
    <property type="evidence" value="ECO:0007669"/>
    <property type="project" value="UniProtKB-SubCell"/>
</dbReference>
<dbReference type="PANTHER" id="PTHR32191">
    <property type="entry name" value="TETRASPANIN-8-RELATED"/>
    <property type="match status" value="1"/>
</dbReference>
<sequence>MGVSNHAVGAINVVALLLSLPVIGTGIWLFNQPENSCVKVLQWPVIILGVFILIVSLVGIVGGFWRVPQLLVFYFVAMLILIVLLGILVGFIFMVTSKGSGHPAPARAFMEYRLEDFSGFLQQRVHGPFKWPRIMTCLSSAGTCSELSQVYRMAQDFFNASLSPLESGCCKPPTECGFTFINPTNWISPIDTAANMDCLAWNNDANQLCYSCDSCKGGLLATLRSEWRKANVILIITLIALIAVYVKKYTAAWSMEHIHLLEGQLAFQNAVQMHISANAHFSSRCSLSGG</sequence>
<keyword evidence="5 6" id="KW-0472">Membrane</keyword>
<evidence type="ECO:0000256" key="4">
    <source>
        <dbReference type="ARBA" id="ARBA00022989"/>
    </source>
</evidence>
<dbReference type="EMBL" id="GISG01040946">
    <property type="protein sequence ID" value="MBA4622924.1"/>
    <property type="molecule type" value="Transcribed_RNA"/>
</dbReference>
<keyword evidence="4 6" id="KW-1133">Transmembrane helix</keyword>
<dbReference type="InterPro" id="IPR044991">
    <property type="entry name" value="TET_plant"/>
</dbReference>
<evidence type="ECO:0000256" key="2">
    <source>
        <dbReference type="ARBA" id="ARBA00006840"/>
    </source>
</evidence>
<organism evidence="7">
    <name type="scientific">Opuntia streptacantha</name>
    <name type="common">Prickly pear cactus</name>
    <name type="synonym">Opuntia cardona</name>
    <dbReference type="NCBI Taxonomy" id="393608"/>
    <lineage>
        <taxon>Eukaryota</taxon>
        <taxon>Viridiplantae</taxon>
        <taxon>Streptophyta</taxon>
        <taxon>Embryophyta</taxon>
        <taxon>Tracheophyta</taxon>
        <taxon>Spermatophyta</taxon>
        <taxon>Magnoliopsida</taxon>
        <taxon>eudicotyledons</taxon>
        <taxon>Gunneridae</taxon>
        <taxon>Pentapetalae</taxon>
        <taxon>Caryophyllales</taxon>
        <taxon>Cactineae</taxon>
        <taxon>Cactaceae</taxon>
        <taxon>Opuntioideae</taxon>
        <taxon>Opuntia</taxon>
    </lineage>
</organism>
<dbReference type="AlphaFoldDB" id="A0A7C9CT35"/>
<dbReference type="Pfam" id="PF00335">
    <property type="entry name" value="Tetraspanin"/>
    <property type="match status" value="1"/>
</dbReference>
<feature type="transmembrane region" description="Helical" evidence="6">
    <location>
        <begin position="230"/>
        <end position="246"/>
    </location>
</feature>